<evidence type="ECO:0000256" key="2">
    <source>
        <dbReference type="ARBA" id="ARBA00022448"/>
    </source>
</evidence>
<dbReference type="AlphaFoldDB" id="A0A4S2LNE3"/>
<keyword evidence="10 11" id="KW-0407">Ion channel</keyword>
<reference evidence="14 15" key="1">
    <citation type="journal article" date="2019" name="BMC Genomics">
        <title>New insights from Opisthorchis felineus genome: update on genomics of the epidemiologically important liver flukes.</title>
        <authorList>
            <person name="Ershov N.I."/>
            <person name="Mordvinov V.A."/>
            <person name="Prokhortchouk E.B."/>
            <person name="Pakharukova M.Y."/>
            <person name="Gunbin K.V."/>
            <person name="Ustyantsev K."/>
            <person name="Genaev M.A."/>
            <person name="Blinov A.G."/>
            <person name="Mazur A."/>
            <person name="Boulygina E."/>
            <person name="Tsygankova S."/>
            <person name="Khrameeva E."/>
            <person name="Chekanov N."/>
            <person name="Fan G."/>
            <person name="Xiao A."/>
            <person name="Zhang H."/>
            <person name="Xu X."/>
            <person name="Yang H."/>
            <person name="Solovyev V."/>
            <person name="Lee S.M."/>
            <person name="Liu X."/>
            <person name="Afonnikov D.A."/>
            <person name="Skryabin K.G."/>
        </authorList>
    </citation>
    <scope>NUCLEOTIDE SEQUENCE [LARGE SCALE GENOMIC DNA]</scope>
    <source>
        <strain evidence="14">AK-0245</strain>
        <tissue evidence="14">Whole organism</tissue>
    </source>
</reference>
<dbReference type="Proteomes" id="UP000308267">
    <property type="component" value="Unassembled WGS sequence"/>
</dbReference>
<proteinExistence type="inferred from homology"/>
<keyword evidence="9 11" id="KW-0739">Sodium transport</keyword>
<dbReference type="GO" id="GO:0015280">
    <property type="term" value="F:ligand-gated sodium channel activity"/>
    <property type="evidence" value="ECO:0007669"/>
    <property type="project" value="TreeGrafter"/>
</dbReference>
<dbReference type="GO" id="GO:0005886">
    <property type="term" value="C:plasma membrane"/>
    <property type="evidence" value="ECO:0007669"/>
    <property type="project" value="TreeGrafter"/>
</dbReference>
<keyword evidence="12" id="KW-0175">Coiled coil</keyword>
<dbReference type="STRING" id="147828.A0A4S2LNE3"/>
<comment type="subcellular location">
    <subcellularLocation>
        <location evidence="1">Membrane</location>
        <topology evidence="1">Multi-pass membrane protein</topology>
    </subcellularLocation>
</comment>
<dbReference type="PANTHER" id="PTHR11690:SF248">
    <property type="entry name" value="PICKPOCKET 17, ISOFORM A"/>
    <property type="match status" value="1"/>
</dbReference>
<organism evidence="14 15">
    <name type="scientific">Opisthorchis felineus</name>
    <dbReference type="NCBI Taxonomy" id="147828"/>
    <lineage>
        <taxon>Eukaryota</taxon>
        <taxon>Metazoa</taxon>
        <taxon>Spiralia</taxon>
        <taxon>Lophotrochozoa</taxon>
        <taxon>Platyhelminthes</taxon>
        <taxon>Trematoda</taxon>
        <taxon>Digenea</taxon>
        <taxon>Opisthorchiida</taxon>
        <taxon>Opisthorchiata</taxon>
        <taxon>Opisthorchiidae</taxon>
        <taxon>Opisthorchis</taxon>
    </lineage>
</organism>
<keyword evidence="5 13" id="KW-1133">Transmembrane helix</keyword>
<evidence type="ECO:0000256" key="8">
    <source>
        <dbReference type="ARBA" id="ARBA00023136"/>
    </source>
</evidence>
<evidence type="ECO:0000256" key="7">
    <source>
        <dbReference type="ARBA" id="ARBA00023065"/>
    </source>
</evidence>
<evidence type="ECO:0000313" key="14">
    <source>
        <dbReference type="EMBL" id="TGZ64566.1"/>
    </source>
</evidence>
<comment type="caution">
    <text evidence="14">The sequence shown here is derived from an EMBL/GenBank/DDBJ whole genome shotgun (WGS) entry which is preliminary data.</text>
</comment>
<dbReference type="InterPro" id="IPR001873">
    <property type="entry name" value="ENaC"/>
</dbReference>
<keyword evidence="3 11" id="KW-0894">Sodium channel</keyword>
<protein>
    <submittedName>
        <fullName evidence="14">Uncharacterized protein</fullName>
    </submittedName>
</protein>
<evidence type="ECO:0000313" key="15">
    <source>
        <dbReference type="Proteomes" id="UP000308267"/>
    </source>
</evidence>
<evidence type="ECO:0000256" key="3">
    <source>
        <dbReference type="ARBA" id="ARBA00022461"/>
    </source>
</evidence>
<keyword evidence="7 11" id="KW-0406">Ion transport</keyword>
<evidence type="ECO:0000256" key="10">
    <source>
        <dbReference type="ARBA" id="ARBA00023303"/>
    </source>
</evidence>
<evidence type="ECO:0000256" key="4">
    <source>
        <dbReference type="ARBA" id="ARBA00022692"/>
    </source>
</evidence>
<keyword evidence="4 11" id="KW-0812">Transmembrane</keyword>
<dbReference type="Pfam" id="PF00858">
    <property type="entry name" value="ASC"/>
    <property type="match status" value="2"/>
</dbReference>
<accession>A0A4S2LNE3</accession>
<keyword evidence="2 11" id="KW-0813">Transport</keyword>
<dbReference type="PANTHER" id="PTHR11690">
    <property type="entry name" value="AMILORIDE-SENSITIVE SODIUM CHANNEL-RELATED"/>
    <property type="match status" value="1"/>
</dbReference>
<sequence>MADERPELSRRLSKRDSRVIRDKEKVTKLGEKLRTLGERSTFHGIDVLLEASPGWPRRTVLIILIIMCFTCILNVSHLIASFVNMPVSTVINDEKANFTFPIVAICPDSPFSIERVRQDEELKNAYLSAADFWIARSGDSDTKWALPEGYWRQRVKRSFRGFFYTNRSRLSWTWNDILVSCEYDGRTCEIDEHAVEAPTAVMPIHEERHWESNYEYPGLVSRISNVGPSLPSGWPREMPDPLKMVGKTEPWPKGKVVILDHPSKYYCFQLRLKRSTIKEPGSARGLHLVLRRPYDASKTQPALLSVETRPPVLQSWDDRLFLRQPESNASRRDARQAVAADGFHILISRAAKNEEDGSFSTDDMYKTSSSRSAARFGVRYGQSVSVSLNQFVHKRLTSVYRPCKRRFPNENYLELSSYIISGGFARRYFELSYTKSNCVAYYRQKVMYSLCRCFSEDYMVPLRMSSELLKLGFCHSPSPGVEPGSDLFMRRIACHDTVASMTGNEILSLNFPKSWKVALVIKLTDEIQRYWLCGRYCEEVVSEADIIQRHEIPTDLPTSVTGFSNITKRSDLVAITIYANAARVRVISEVTSTKKKDTPTAIKTMSVYSSVGNISPVALKNSHIAGNENRLERLSQTLQLLRLENEMFESYIRRNAICVEAAPQKTSSTWMQQIRNQSVLSEATTRHLLLDAQIKCTIAKREVEFYEKVIKEEEIQFELQSNQYKFQYELLGMQLDDIIKAREKFQKFLSMHTSSWGEATLSLENLQNFIDINLKQRDTYQQKVRLDTMKLMKQLRRKKMAVRMRTKQDARVTQLDCTLLKHQNSALQETLLNKMDHVNQLNRQCSEINQELHGAKEDLDRSTDELTKTLRAFERAVVTLKKKREEALRRTQVKLEKHQRVWHRMQLAQILRPGRKYAPKGHSPNNTSSALLSTDEILKSDETDQEQEIRGATCKKIVDTSVL</sequence>
<evidence type="ECO:0000256" key="13">
    <source>
        <dbReference type="SAM" id="Phobius"/>
    </source>
</evidence>
<feature type="coiled-coil region" evidence="12">
    <location>
        <begin position="838"/>
        <end position="890"/>
    </location>
</feature>
<keyword evidence="8 13" id="KW-0472">Membrane</keyword>
<evidence type="ECO:0000256" key="5">
    <source>
        <dbReference type="ARBA" id="ARBA00022989"/>
    </source>
</evidence>
<evidence type="ECO:0000256" key="12">
    <source>
        <dbReference type="SAM" id="Coils"/>
    </source>
</evidence>
<dbReference type="OrthoDB" id="6021021at2759"/>
<evidence type="ECO:0000256" key="1">
    <source>
        <dbReference type="ARBA" id="ARBA00004141"/>
    </source>
</evidence>
<name>A0A4S2LNE3_OPIFE</name>
<comment type="similarity">
    <text evidence="11">Belongs to the amiloride-sensitive sodium channel (TC 1.A.6) family.</text>
</comment>
<keyword evidence="6" id="KW-0915">Sodium</keyword>
<evidence type="ECO:0000256" key="6">
    <source>
        <dbReference type="ARBA" id="ARBA00023053"/>
    </source>
</evidence>
<feature type="transmembrane region" description="Helical" evidence="13">
    <location>
        <begin position="60"/>
        <end position="83"/>
    </location>
</feature>
<dbReference type="EMBL" id="SJOL01006673">
    <property type="protein sequence ID" value="TGZ64566.1"/>
    <property type="molecule type" value="Genomic_DNA"/>
</dbReference>
<keyword evidence="15" id="KW-1185">Reference proteome</keyword>
<gene>
    <name evidence="14" type="ORF">CRM22_006310</name>
</gene>
<evidence type="ECO:0000256" key="9">
    <source>
        <dbReference type="ARBA" id="ARBA00023201"/>
    </source>
</evidence>
<evidence type="ECO:0000256" key="11">
    <source>
        <dbReference type="RuleBase" id="RU000679"/>
    </source>
</evidence>